<sequence>MPVPDPPKPIHLVLLMHGLWGNHQNLAFLESKLVDRFGSHLEVINFAGNDGNRTYDGVDGCGERIADIIIERLENKEKPPVKELSFIGYSLGGLMIRYAAGLLFAKGVFDSEGTGPKVVPKCFITIATPHAGAARKVDSAAGRFFNLGASFFTSRSGAHLMLRDRDGDDISLGGVVGSNGEADKHTYPAHGGCSGKKQTGKPLVDIMADPRFPFWQALNKFQYRTAFANTINDKLVNFTTSSIEASNLYRKEGAKWEVADKKYPSIVRLVPEPGVKQDEVGKGEGDAVLEQEGEVAAELVDLAAGNLGEKVAEGVMEQVGGGVEDWKGQDATSEKDPSSTTPSSSHRQSSATTKSTAFTNRPPLPFILMLPILIPIGLTVLTSFLTKATFRHYWEGASEAKKKRDAILSAATIKSLPSNSISTEDLTPDSKADSPLFTSPSTATIPDAFTVRRRNMIHNLNKLEWRKVHVRIHHPRSHAVIAGRFPGGEDIIEFLVDKVFVI</sequence>
<dbReference type="EMBL" id="JADGJD010000326">
    <property type="protein sequence ID" value="KAJ3052113.1"/>
    <property type="molecule type" value="Genomic_DNA"/>
</dbReference>
<feature type="compositionally biased region" description="Low complexity" evidence="2">
    <location>
        <begin position="338"/>
        <end position="355"/>
    </location>
</feature>
<keyword evidence="3" id="KW-1133">Transmembrane helix</keyword>
<comment type="caution">
    <text evidence="5">The sequence shown here is derived from an EMBL/GenBank/DDBJ whole genome shotgun (WGS) entry which is preliminary data.</text>
</comment>
<gene>
    <name evidence="5" type="ORF">HK097_006888</name>
</gene>
<name>A0AAD5SCC8_9FUNG</name>
<dbReference type="SUPFAM" id="SSF53474">
    <property type="entry name" value="alpha/beta-Hydrolases"/>
    <property type="match status" value="1"/>
</dbReference>
<organism evidence="5 6">
    <name type="scientific">Rhizophlyctis rosea</name>
    <dbReference type="NCBI Taxonomy" id="64517"/>
    <lineage>
        <taxon>Eukaryota</taxon>
        <taxon>Fungi</taxon>
        <taxon>Fungi incertae sedis</taxon>
        <taxon>Chytridiomycota</taxon>
        <taxon>Chytridiomycota incertae sedis</taxon>
        <taxon>Chytridiomycetes</taxon>
        <taxon>Rhizophlyctidales</taxon>
        <taxon>Rhizophlyctidaceae</taxon>
        <taxon>Rhizophlyctis</taxon>
    </lineage>
</organism>
<dbReference type="PANTHER" id="PTHR12482:SF62">
    <property type="entry name" value="LIPASE ROG1-RELATED"/>
    <property type="match status" value="1"/>
</dbReference>
<evidence type="ECO:0000256" key="2">
    <source>
        <dbReference type="SAM" id="MobiDB-lite"/>
    </source>
</evidence>
<evidence type="ECO:0000313" key="5">
    <source>
        <dbReference type="EMBL" id="KAJ3052113.1"/>
    </source>
</evidence>
<evidence type="ECO:0000256" key="1">
    <source>
        <dbReference type="ARBA" id="ARBA00007920"/>
    </source>
</evidence>
<dbReference type="Gene3D" id="3.40.50.1820">
    <property type="entry name" value="alpha/beta hydrolase"/>
    <property type="match status" value="1"/>
</dbReference>
<dbReference type="InterPro" id="IPR007751">
    <property type="entry name" value="DUF676_lipase-like"/>
</dbReference>
<accession>A0AAD5SCC8</accession>
<feature type="region of interest" description="Disordered" evidence="2">
    <location>
        <begin position="419"/>
        <end position="439"/>
    </location>
</feature>
<evidence type="ECO:0000259" key="4">
    <source>
        <dbReference type="Pfam" id="PF05057"/>
    </source>
</evidence>
<feature type="domain" description="DUF676" evidence="4">
    <location>
        <begin position="8"/>
        <end position="240"/>
    </location>
</feature>
<proteinExistence type="inferred from homology"/>
<reference evidence="5" key="1">
    <citation type="submission" date="2020-05" db="EMBL/GenBank/DDBJ databases">
        <title>Phylogenomic resolution of chytrid fungi.</title>
        <authorList>
            <person name="Stajich J.E."/>
            <person name="Amses K."/>
            <person name="Simmons R."/>
            <person name="Seto K."/>
            <person name="Myers J."/>
            <person name="Bonds A."/>
            <person name="Quandt C.A."/>
            <person name="Barry K."/>
            <person name="Liu P."/>
            <person name="Grigoriev I."/>
            <person name="Longcore J.E."/>
            <person name="James T.Y."/>
        </authorList>
    </citation>
    <scope>NUCLEOTIDE SEQUENCE</scope>
    <source>
        <strain evidence="5">JEL0318</strain>
    </source>
</reference>
<dbReference type="Proteomes" id="UP001212841">
    <property type="component" value="Unassembled WGS sequence"/>
</dbReference>
<feature type="region of interest" description="Disordered" evidence="2">
    <location>
        <begin position="323"/>
        <end position="357"/>
    </location>
</feature>
<dbReference type="AlphaFoldDB" id="A0AAD5SCC8"/>
<protein>
    <recommendedName>
        <fullName evidence="4">DUF676 domain-containing protein</fullName>
    </recommendedName>
</protein>
<comment type="similarity">
    <text evidence="1">Belongs to the putative lipase ROG1 family.</text>
</comment>
<evidence type="ECO:0000256" key="3">
    <source>
        <dbReference type="SAM" id="Phobius"/>
    </source>
</evidence>
<feature type="compositionally biased region" description="Basic and acidic residues" evidence="2">
    <location>
        <begin position="324"/>
        <end position="337"/>
    </location>
</feature>
<dbReference type="InterPro" id="IPR029058">
    <property type="entry name" value="AB_hydrolase_fold"/>
</dbReference>
<feature type="transmembrane region" description="Helical" evidence="3">
    <location>
        <begin position="364"/>
        <end position="385"/>
    </location>
</feature>
<dbReference type="Pfam" id="PF05057">
    <property type="entry name" value="DUF676"/>
    <property type="match status" value="1"/>
</dbReference>
<keyword evidence="3" id="KW-0812">Transmembrane</keyword>
<keyword evidence="3" id="KW-0472">Membrane</keyword>
<dbReference type="PANTHER" id="PTHR12482">
    <property type="entry name" value="LIPASE ROG1-RELATED-RELATED"/>
    <property type="match status" value="1"/>
</dbReference>
<evidence type="ECO:0000313" key="6">
    <source>
        <dbReference type="Proteomes" id="UP001212841"/>
    </source>
</evidence>
<dbReference type="InterPro" id="IPR044294">
    <property type="entry name" value="Lipase-like"/>
</dbReference>
<keyword evidence="6" id="KW-1185">Reference proteome</keyword>